<proteinExistence type="predicted"/>
<reference evidence="2 3" key="1">
    <citation type="journal article" date="2020" name="ISME J.">
        <title>Uncovering the hidden diversity of litter-decomposition mechanisms in mushroom-forming fungi.</title>
        <authorList>
            <person name="Floudas D."/>
            <person name="Bentzer J."/>
            <person name="Ahren D."/>
            <person name="Johansson T."/>
            <person name="Persson P."/>
            <person name="Tunlid A."/>
        </authorList>
    </citation>
    <scope>NUCLEOTIDE SEQUENCE [LARGE SCALE GENOMIC DNA]</scope>
    <source>
        <strain evidence="2 3">CBS 291.85</strain>
    </source>
</reference>
<evidence type="ECO:0000313" key="3">
    <source>
        <dbReference type="Proteomes" id="UP000559256"/>
    </source>
</evidence>
<feature type="region of interest" description="Disordered" evidence="1">
    <location>
        <begin position="34"/>
        <end position="65"/>
    </location>
</feature>
<dbReference type="AlphaFoldDB" id="A0A8H5FDX9"/>
<evidence type="ECO:0000256" key="1">
    <source>
        <dbReference type="SAM" id="MobiDB-lite"/>
    </source>
</evidence>
<dbReference type="Proteomes" id="UP000559256">
    <property type="component" value="Unassembled WGS sequence"/>
</dbReference>
<keyword evidence="3" id="KW-1185">Reference proteome</keyword>
<dbReference type="EMBL" id="JAACJM010000293">
    <property type="protein sequence ID" value="KAF5332997.1"/>
    <property type="molecule type" value="Genomic_DNA"/>
</dbReference>
<evidence type="ECO:0000313" key="2">
    <source>
        <dbReference type="EMBL" id="KAF5332997.1"/>
    </source>
</evidence>
<accession>A0A8H5FDX9</accession>
<protein>
    <submittedName>
        <fullName evidence="2">Uncharacterized protein</fullName>
    </submittedName>
</protein>
<sequence>MLQQPDMHQVVVKENAGIPRKIKNDRKVTRLSIRNTTPDVVHRDGHLKNQMSTSDPDEDKQAQGMKETSVKINYWPDSDTLFEFLVEPGFKCDVGSLRFAMRPYSTPAISWKENDDPYRDTMIMKHPLMGAGLVSVTYHMTGDETVRILEVRYVGLDKAKPLPISRALLQPQEEKEEKEEEKPFRLGFMVPSMIREKVESFMNTHEAKVFQLTNVFPPDFFGKEHTDQTYVDMSALGKREQFRVLTYTAPLTLILRTQLRYVLMW</sequence>
<name>A0A8H5FDX9_9AGAR</name>
<comment type="caution">
    <text evidence="2">The sequence shown here is derived from an EMBL/GenBank/DDBJ whole genome shotgun (WGS) entry which is preliminary data.</text>
</comment>
<organism evidence="2 3">
    <name type="scientific">Tetrapyrgos nigripes</name>
    <dbReference type="NCBI Taxonomy" id="182062"/>
    <lineage>
        <taxon>Eukaryota</taxon>
        <taxon>Fungi</taxon>
        <taxon>Dikarya</taxon>
        <taxon>Basidiomycota</taxon>
        <taxon>Agaricomycotina</taxon>
        <taxon>Agaricomycetes</taxon>
        <taxon>Agaricomycetidae</taxon>
        <taxon>Agaricales</taxon>
        <taxon>Marasmiineae</taxon>
        <taxon>Marasmiaceae</taxon>
        <taxon>Tetrapyrgos</taxon>
    </lineage>
</organism>
<gene>
    <name evidence="2" type="ORF">D9758_015196</name>
</gene>